<dbReference type="InterPro" id="IPR005720">
    <property type="entry name" value="Dihydroorotate_DH_cat"/>
</dbReference>
<feature type="active site" description="Nucleophile" evidence="11">
    <location>
        <position position="179"/>
    </location>
</feature>
<sequence length="368" mass="39038">MLFENLVRPALYRLNRNDPELVHERTIGVLAAAAPVLPWLPLPYGGHDPVTVLGLRFPNRVGLAAGVDKNGRVLRAWPALGFGFVEVGTVTRLPQPGNPRRRLFYLPGSDALINRMGFNNAGADALAARLAARGKPGVPLGVSIGKSKVVALEDAVEDYQASLRSLYPYADYFAINVSSPNTPGLRALQDKSALTELLAELRATAASLAGDRAPTPLLVKVAPDLSDSALAELLEVCDAHGVAGVIATNTTLSREGLAPADARTADETGGLSGRPLAGRAREVVRFIHDRTEGKLPIIGVGGIFSGDDARRMLDAGASLVQVYTGFVLRGPGLVREIHRALAGSGVHGRADSAQRRGIMGRVAVRWRR</sequence>
<feature type="binding site" evidence="11">
    <location>
        <position position="302"/>
    </location>
    <ligand>
        <name>FMN</name>
        <dbReference type="ChEBI" id="CHEBI:58210"/>
    </ligand>
</feature>
<evidence type="ECO:0000256" key="4">
    <source>
        <dbReference type="ARBA" id="ARBA00005359"/>
    </source>
</evidence>
<dbReference type="PANTHER" id="PTHR48109:SF4">
    <property type="entry name" value="DIHYDROOROTATE DEHYDROGENASE (QUINONE), MITOCHONDRIAL"/>
    <property type="match status" value="1"/>
</dbReference>
<keyword evidence="8 11" id="KW-0560">Oxidoreductase</keyword>
<dbReference type="EMBL" id="BSTI01000016">
    <property type="protein sequence ID" value="GLY69379.1"/>
    <property type="molecule type" value="Genomic_DNA"/>
</dbReference>
<evidence type="ECO:0000313" key="14">
    <source>
        <dbReference type="Proteomes" id="UP001165136"/>
    </source>
</evidence>
<comment type="subunit">
    <text evidence="11">Monomer.</text>
</comment>
<reference evidence="13" key="1">
    <citation type="submission" date="2023-03" db="EMBL/GenBank/DDBJ databases">
        <title>Amycolatopsis taiwanensis NBRC 103393.</title>
        <authorList>
            <person name="Ichikawa N."/>
            <person name="Sato H."/>
            <person name="Tonouchi N."/>
        </authorList>
    </citation>
    <scope>NUCLEOTIDE SEQUENCE</scope>
    <source>
        <strain evidence="13">NBRC 103393</strain>
    </source>
</reference>
<dbReference type="InterPro" id="IPR001295">
    <property type="entry name" value="Dihydroorotate_DH_CS"/>
</dbReference>
<name>A0A9W6R4L6_9PSEU</name>
<dbReference type="PROSITE" id="PS00912">
    <property type="entry name" value="DHODEHASE_2"/>
    <property type="match status" value="1"/>
</dbReference>
<evidence type="ECO:0000256" key="1">
    <source>
        <dbReference type="ARBA" id="ARBA00003125"/>
    </source>
</evidence>
<dbReference type="NCBIfam" id="NF003652">
    <property type="entry name" value="PRK05286.2-5"/>
    <property type="match status" value="1"/>
</dbReference>
<evidence type="ECO:0000256" key="6">
    <source>
        <dbReference type="ARBA" id="ARBA00022643"/>
    </source>
</evidence>
<dbReference type="GO" id="GO:0005886">
    <property type="term" value="C:plasma membrane"/>
    <property type="evidence" value="ECO:0007669"/>
    <property type="project" value="UniProtKB-SubCell"/>
</dbReference>
<keyword evidence="6 11" id="KW-0288">FMN</keyword>
<dbReference type="Gene3D" id="3.20.20.70">
    <property type="entry name" value="Aldolase class I"/>
    <property type="match status" value="1"/>
</dbReference>
<feature type="binding site" evidence="11">
    <location>
        <begin position="65"/>
        <end position="69"/>
    </location>
    <ligand>
        <name>FMN</name>
        <dbReference type="ChEBI" id="CHEBI:58210"/>
    </ligand>
</feature>
<keyword evidence="9 11" id="KW-0472">Membrane</keyword>
<dbReference type="GO" id="GO:0044205">
    <property type="term" value="P:'de novo' UMP biosynthetic process"/>
    <property type="evidence" value="ECO:0007669"/>
    <property type="project" value="UniProtKB-UniRule"/>
</dbReference>
<dbReference type="PANTHER" id="PTHR48109">
    <property type="entry name" value="DIHYDROOROTATE DEHYDROGENASE (QUINONE), MITOCHONDRIAL-RELATED"/>
    <property type="match status" value="1"/>
</dbReference>
<feature type="domain" description="Dihydroorotate dehydrogenase catalytic" evidence="12">
    <location>
        <begin position="50"/>
        <end position="342"/>
    </location>
</feature>
<dbReference type="AlphaFoldDB" id="A0A9W6R4L6"/>
<comment type="cofactor">
    <cofactor evidence="11">
        <name>FMN</name>
        <dbReference type="ChEBI" id="CHEBI:58210"/>
    </cofactor>
    <text evidence="11">Binds 1 FMN per subunit.</text>
</comment>
<feature type="binding site" evidence="11">
    <location>
        <position position="69"/>
    </location>
    <ligand>
        <name>substrate</name>
    </ligand>
</feature>
<evidence type="ECO:0000256" key="9">
    <source>
        <dbReference type="ARBA" id="ARBA00023136"/>
    </source>
</evidence>
<gene>
    <name evidence="11 13" type="primary">pyrD</name>
    <name evidence="13" type="ORF">Atai01_59980</name>
</gene>
<feature type="binding site" evidence="11">
    <location>
        <begin position="323"/>
        <end position="324"/>
    </location>
    <ligand>
        <name>FMN</name>
        <dbReference type="ChEBI" id="CHEBI:58210"/>
    </ligand>
</feature>
<dbReference type="SUPFAM" id="SSF51395">
    <property type="entry name" value="FMN-linked oxidoreductases"/>
    <property type="match status" value="1"/>
</dbReference>
<keyword evidence="14" id="KW-1185">Reference proteome</keyword>
<dbReference type="CDD" id="cd04738">
    <property type="entry name" value="DHOD_2_like"/>
    <property type="match status" value="1"/>
</dbReference>
<keyword evidence="7 11" id="KW-0665">Pyrimidine biosynthesis</keyword>
<dbReference type="Pfam" id="PF01180">
    <property type="entry name" value="DHO_dh"/>
    <property type="match status" value="1"/>
</dbReference>
<feature type="binding site" evidence="11">
    <location>
        <begin position="114"/>
        <end position="118"/>
    </location>
    <ligand>
        <name>substrate</name>
    </ligand>
</feature>
<dbReference type="GO" id="GO:0005737">
    <property type="term" value="C:cytoplasm"/>
    <property type="evidence" value="ECO:0007669"/>
    <property type="project" value="InterPro"/>
</dbReference>
<accession>A0A9W6R4L6</accession>
<evidence type="ECO:0000256" key="2">
    <source>
        <dbReference type="ARBA" id="ARBA00004370"/>
    </source>
</evidence>
<feature type="binding site" evidence="11">
    <location>
        <position position="176"/>
    </location>
    <ligand>
        <name>substrate</name>
    </ligand>
</feature>
<dbReference type="RefSeq" id="WP_285488969.1">
    <property type="nucleotide sequence ID" value="NZ_BSTI01000016.1"/>
</dbReference>
<keyword evidence="5 11" id="KW-0285">Flavoprotein</keyword>
<dbReference type="GO" id="GO:0106430">
    <property type="term" value="F:dihydroorotate dehydrogenase (quinone) activity"/>
    <property type="evidence" value="ECO:0007669"/>
    <property type="project" value="UniProtKB-EC"/>
</dbReference>
<feature type="binding site" evidence="11">
    <location>
        <position position="220"/>
    </location>
    <ligand>
        <name>FMN</name>
        <dbReference type="ChEBI" id="CHEBI:58210"/>
    </ligand>
</feature>
<comment type="caution">
    <text evidence="13">The sequence shown here is derived from an EMBL/GenBank/DDBJ whole genome shotgun (WGS) entry which is preliminary data.</text>
</comment>
<evidence type="ECO:0000256" key="10">
    <source>
        <dbReference type="ARBA" id="ARBA00048639"/>
    </source>
</evidence>
<dbReference type="NCBIfam" id="TIGR01036">
    <property type="entry name" value="pyrD_sub2"/>
    <property type="match status" value="1"/>
</dbReference>
<dbReference type="Proteomes" id="UP001165136">
    <property type="component" value="Unassembled WGS sequence"/>
</dbReference>
<feature type="binding site" evidence="11">
    <location>
        <position position="248"/>
    </location>
    <ligand>
        <name>FMN</name>
        <dbReference type="ChEBI" id="CHEBI:58210"/>
    </ligand>
</feature>
<feature type="binding site" evidence="11">
    <location>
        <position position="176"/>
    </location>
    <ligand>
        <name>FMN</name>
        <dbReference type="ChEBI" id="CHEBI:58210"/>
    </ligand>
</feature>
<comment type="similarity">
    <text evidence="4 11">Belongs to the dihydroorotate dehydrogenase family. Type 2 subfamily.</text>
</comment>
<evidence type="ECO:0000259" key="12">
    <source>
        <dbReference type="Pfam" id="PF01180"/>
    </source>
</evidence>
<proteinExistence type="inferred from homology"/>
<comment type="pathway">
    <text evidence="3 11">Pyrimidine metabolism; UMP biosynthesis via de novo pathway; orotate from (S)-dihydroorotate (quinone route): step 1/1.</text>
</comment>
<comment type="subcellular location">
    <subcellularLocation>
        <location evidence="11">Cell membrane</location>
        <topology evidence="11">Peripheral membrane protein</topology>
    </subcellularLocation>
    <subcellularLocation>
        <location evidence="2">Membrane</location>
    </subcellularLocation>
</comment>
<organism evidence="13 14">
    <name type="scientific">Amycolatopsis taiwanensis</name>
    <dbReference type="NCBI Taxonomy" id="342230"/>
    <lineage>
        <taxon>Bacteria</taxon>
        <taxon>Bacillati</taxon>
        <taxon>Actinomycetota</taxon>
        <taxon>Actinomycetes</taxon>
        <taxon>Pseudonocardiales</taxon>
        <taxon>Pseudonocardiaceae</taxon>
        <taxon>Amycolatopsis</taxon>
    </lineage>
</organism>
<feature type="binding site" evidence="11">
    <location>
        <position position="181"/>
    </location>
    <ligand>
        <name>substrate</name>
    </ligand>
</feature>
<comment type="function">
    <text evidence="1 11">Catalyzes the conversion of dihydroorotate to orotate with quinone as electron acceptor.</text>
</comment>
<dbReference type="GO" id="GO:0006207">
    <property type="term" value="P:'de novo' pyrimidine nucleobase biosynthetic process"/>
    <property type="evidence" value="ECO:0007669"/>
    <property type="project" value="UniProtKB-UniRule"/>
</dbReference>
<evidence type="ECO:0000313" key="13">
    <source>
        <dbReference type="EMBL" id="GLY69379.1"/>
    </source>
</evidence>
<dbReference type="EC" id="1.3.5.2" evidence="11"/>
<evidence type="ECO:0000256" key="3">
    <source>
        <dbReference type="ARBA" id="ARBA00005161"/>
    </source>
</evidence>
<evidence type="ECO:0000256" key="8">
    <source>
        <dbReference type="ARBA" id="ARBA00023002"/>
    </source>
</evidence>
<keyword evidence="11" id="KW-1003">Cell membrane</keyword>
<comment type="catalytic activity">
    <reaction evidence="10 11">
        <text>(S)-dihydroorotate + a quinone = orotate + a quinol</text>
        <dbReference type="Rhea" id="RHEA:30187"/>
        <dbReference type="ChEBI" id="CHEBI:24646"/>
        <dbReference type="ChEBI" id="CHEBI:30839"/>
        <dbReference type="ChEBI" id="CHEBI:30864"/>
        <dbReference type="ChEBI" id="CHEBI:132124"/>
        <dbReference type="EC" id="1.3.5.2"/>
    </reaction>
</comment>
<evidence type="ECO:0000256" key="11">
    <source>
        <dbReference type="HAMAP-Rule" id="MF_00225"/>
    </source>
</evidence>
<protein>
    <recommendedName>
        <fullName evidence="11">Dihydroorotate dehydrogenase (quinone)</fullName>
        <ecNumber evidence="11">1.3.5.2</ecNumber>
    </recommendedName>
    <alternativeName>
        <fullName evidence="11">DHOdehase</fullName>
        <shortName evidence="11">DHOD</shortName>
        <shortName evidence="11">DHODase</shortName>
    </alternativeName>
    <alternativeName>
        <fullName evidence="11">Dihydroorotate oxidase</fullName>
    </alternativeName>
</protein>
<dbReference type="InterPro" id="IPR005719">
    <property type="entry name" value="Dihydroorotate_DH_2"/>
</dbReference>
<feature type="binding site" evidence="11">
    <location>
        <position position="143"/>
    </location>
    <ligand>
        <name>FMN</name>
        <dbReference type="ChEBI" id="CHEBI:58210"/>
    </ligand>
</feature>
<evidence type="ECO:0000256" key="5">
    <source>
        <dbReference type="ARBA" id="ARBA00022630"/>
    </source>
</evidence>
<evidence type="ECO:0000256" key="7">
    <source>
        <dbReference type="ARBA" id="ARBA00022975"/>
    </source>
</evidence>
<dbReference type="HAMAP" id="MF_00225">
    <property type="entry name" value="DHO_dh_type2"/>
    <property type="match status" value="1"/>
</dbReference>
<feature type="binding site" evidence="11">
    <location>
        <begin position="249"/>
        <end position="250"/>
    </location>
    <ligand>
        <name>substrate</name>
    </ligand>
</feature>
<dbReference type="InterPro" id="IPR013785">
    <property type="entry name" value="Aldolase_TIM"/>
</dbReference>
<dbReference type="InterPro" id="IPR050074">
    <property type="entry name" value="DHO_dehydrogenase"/>
</dbReference>
<feature type="binding site" evidence="11">
    <location>
        <position position="89"/>
    </location>
    <ligand>
        <name>FMN</name>
        <dbReference type="ChEBI" id="CHEBI:58210"/>
    </ligand>
</feature>
<feature type="binding site" evidence="11">
    <location>
        <position position="273"/>
    </location>
    <ligand>
        <name>FMN</name>
        <dbReference type="ChEBI" id="CHEBI:58210"/>
    </ligand>
</feature>